<dbReference type="Proteomes" id="UP001196413">
    <property type="component" value="Unassembled WGS sequence"/>
</dbReference>
<dbReference type="EMBL" id="JAHQIW010002262">
    <property type="protein sequence ID" value="KAJ1354845.1"/>
    <property type="molecule type" value="Genomic_DNA"/>
</dbReference>
<comment type="caution">
    <text evidence="2">The sequence shown here is derived from an EMBL/GenBank/DDBJ whole genome shotgun (WGS) entry which is preliminary data.</text>
</comment>
<proteinExistence type="predicted"/>
<evidence type="ECO:0000313" key="3">
    <source>
        <dbReference type="Proteomes" id="UP001196413"/>
    </source>
</evidence>
<evidence type="ECO:0000256" key="1">
    <source>
        <dbReference type="SAM" id="MobiDB-lite"/>
    </source>
</evidence>
<accession>A0AAD5MBG7</accession>
<reference evidence="2" key="1">
    <citation type="submission" date="2021-06" db="EMBL/GenBank/DDBJ databases">
        <title>Parelaphostrongylus tenuis whole genome reference sequence.</title>
        <authorList>
            <person name="Garwood T.J."/>
            <person name="Larsen P.A."/>
            <person name="Fountain-Jones N.M."/>
            <person name="Garbe J.R."/>
            <person name="Macchietto M.G."/>
            <person name="Kania S.A."/>
            <person name="Gerhold R.W."/>
            <person name="Richards J.E."/>
            <person name="Wolf T.M."/>
        </authorList>
    </citation>
    <scope>NUCLEOTIDE SEQUENCE</scope>
    <source>
        <strain evidence="2">MNPRO001-30</strain>
        <tissue evidence="2">Meninges</tissue>
    </source>
</reference>
<name>A0AAD5MBG7_PARTN</name>
<dbReference type="AlphaFoldDB" id="A0AAD5MBG7"/>
<protein>
    <submittedName>
        <fullName evidence="2">Uncharacterized protein</fullName>
    </submittedName>
</protein>
<feature type="region of interest" description="Disordered" evidence="1">
    <location>
        <begin position="15"/>
        <end position="67"/>
    </location>
</feature>
<sequence>MQMFFGSPANIATVSNEQHGVQPSARKIKPSLLTKNKDRTFPPGEKLEGATWDSSPPRSGVCKKYRE</sequence>
<keyword evidence="3" id="KW-1185">Reference proteome</keyword>
<feature type="compositionally biased region" description="Basic and acidic residues" evidence="1">
    <location>
        <begin position="35"/>
        <end position="48"/>
    </location>
</feature>
<organism evidence="2 3">
    <name type="scientific">Parelaphostrongylus tenuis</name>
    <name type="common">Meningeal worm</name>
    <dbReference type="NCBI Taxonomy" id="148309"/>
    <lineage>
        <taxon>Eukaryota</taxon>
        <taxon>Metazoa</taxon>
        <taxon>Ecdysozoa</taxon>
        <taxon>Nematoda</taxon>
        <taxon>Chromadorea</taxon>
        <taxon>Rhabditida</taxon>
        <taxon>Rhabditina</taxon>
        <taxon>Rhabditomorpha</taxon>
        <taxon>Strongyloidea</taxon>
        <taxon>Metastrongylidae</taxon>
        <taxon>Parelaphostrongylus</taxon>
    </lineage>
</organism>
<gene>
    <name evidence="2" type="ORF">KIN20_011911</name>
</gene>
<evidence type="ECO:0000313" key="2">
    <source>
        <dbReference type="EMBL" id="KAJ1354845.1"/>
    </source>
</evidence>